<protein>
    <submittedName>
        <fullName evidence="1">1903_t:CDS:1</fullName>
    </submittedName>
</protein>
<dbReference type="EMBL" id="CAJVPV010055152">
    <property type="protein sequence ID" value="CAG8784141.1"/>
    <property type="molecule type" value="Genomic_DNA"/>
</dbReference>
<organism evidence="1 2">
    <name type="scientific">Acaulospora morrowiae</name>
    <dbReference type="NCBI Taxonomy" id="94023"/>
    <lineage>
        <taxon>Eukaryota</taxon>
        <taxon>Fungi</taxon>
        <taxon>Fungi incertae sedis</taxon>
        <taxon>Mucoromycota</taxon>
        <taxon>Glomeromycotina</taxon>
        <taxon>Glomeromycetes</taxon>
        <taxon>Diversisporales</taxon>
        <taxon>Acaulosporaceae</taxon>
        <taxon>Acaulospora</taxon>
    </lineage>
</organism>
<proteinExistence type="predicted"/>
<sequence length="101" mass="11670">FCEISNITIEEIARSCSNLKYLNLRGCYKVSKEAVDQLISLNPNIYVENFVCTITPPNLIGAVRNYLIQPNVANNRILARRLQRLNLRLYSDPWLTRSTVR</sequence>
<reference evidence="1" key="1">
    <citation type="submission" date="2021-06" db="EMBL/GenBank/DDBJ databases">
        <authorList>
            <person name="Kallberg Y."/>
            <person name="Tangrot J."/>
            <person name="Rosling A."/>
        </authorList>
    </citation>
    <scope>NUCLEOTIDE SEQUENCE</scope>
    <source>
        <strain evidence="1">CL551</strain>
    </source>
</reference>
<dbReference type="AlphaFoldDB" id="A0A9N9P4J7"/>
<comment type="caution">
    <text evidence="1">The sequence shown here is derived from an EMBL/GenBank/DDBJ whole genome shotgun (WGS) entry which is preliminary data.</text>
</comment>
<dbReference type="SUPFAM" id="SSF52047">
    <property type="entry name" value="RNI-like"/>
    <property type="match status" value="1"/>
</dbReference>
<keyword evidence="2" id="KW-1185">Reference proteome</keyword>
<gene>
    <name evidence="1" type="ORF">AMORRO_LOCUS17573</name>
</gene>
<accession>A0A9N9P4J7</accession>
<name>A0A9N9P4J7_9GLOM</name>
<evidence type="ECO:0000313" key="2">
    <source>
        <dbReference type="Proteomes" id="UP000789342"/>
    </source>
</evidence>
<dbReference type="InterPro" id="IPR032675">
    <property type="entry name" value="LRR_dom_sf"/>
</dbReference>
<dbReference type="OrthoDB" id="2413618at2759"/>
<dbReference type="Proteomes" id="UP000789342">
    <property type="component" value="Unassembled WGS sequence"/>
</dbReference>
<dbReference type="SMART" id="SM00367">
    <property type="entry name" value="LRR_CC"/>
    <property type="match status" value="1"/>
</dbReference>
<feature type="non-terminal residue" evidence="1">
    <location>
        <position position="1"/>
    </location>
</feature>
<dbReference type="Gene3D" id="3.80.10.10">
    <property type="entry name" value="Ribonuclease Inhibitor"/>
    <property type="match status" value="1"/>
</dbReference>
<feature type="non-terminal residue" evidence="1">
    <location>
        <position position="101"/>
    </location>
</feature>
<dbReference type="InterPro" id="IPR006553">
    <property type="entry name" value="Leu-rich_rpt_Cys-con_subtyp"/>
</dbReference>
<evidence type="ECO:0000313" key="1">
    <source>
        <dbReference type="EMBL" id="CAG8784141.1"/>
    </source>
</evidence>